<dbReference type="GO" id="GO:0000976">
    <property type="term" value="F:transcription cis-regulatory region binding"/>
    <property type="evidence" value="ECO:0007669"/>
    <property type="project" value="TreeGrafter"/>
</dbReference>
<dbReference type="InterPro" id="IPR000843">
    <property type="entry name" value="HTH_LacI"/>
</dbReference>
<dbReference type="SUPFAM" id="SSF47413">
    <property type="entry name" value="lambda repressor-like DNA-binding domains"/>
    <property type="match status" value="1"/>
</dbReference>
<accession>A0A1R4KD05</accession>
<proteinExistence type="predicted"/>
<dbReference type="CDD" id="cd06267">
    <property type="entry name" value="PBP1_LacI_sugar_binding-like"/>
    <property type="match status" value="1"/>
</dbReference>
<sequence length="334" mass="35290">MRPDSSTPTLDDVARLAGVSRATASRVLNSGTTVHEDKRRAVEAAVAKLGYVPNHLARALATQRAGVVALMLPENEDRIFSDPFFSQLYHGALQGFTGSRTRVVLSVSQPGDAPDAMARYLSSGHLDGAIVASHHGWEIARQLHATGRPVVFIGDPGISGAPYVDIAQEEGVRLAVDHLVARGATRIATITGPLDMVVGRRRLEAFRDTLADHGLMPVAAVAGGFTREGGEAAAQELLAREAGFDGLFVASDLMARGALRALRRAGREVPRDLLLASFDDSVIATESDPQLTSVGNPAPELAAEASRMLRAILAGEAVDSPCILPTRISVRESA</sequence>
<dbReference type="PROSITE" id="PS00356">
    <property type="entry name" value="HTH_LACI_1"/>
    <property type="match status" value="1"/>
</dbReference>
<dbReference type="CDD" id="cd01392">
    <property type="entry name" value="HTH_LacI"/>
    <property type="match status" value="1"/>
</dbReference>
<reference evidence="5 6" key="1">
    <citation type="submission" date="2017-02" db="EMBL/GenBank/DDBJ databases">
        <authorList>
            <person name="Peterson S.W."/>
        </authorList>
    </citation>
    <scope>NUCLEOTIDE SEQUENCE [LARGE SCALE GENOMIC DNA]</scope>
    <source>
        <strain evidence="5 6">LSP_Lj1</strain>
    </source>
</reference>
<dbReference type="Proteomes" id="UP000188342">
    <property type="component" value="Unassembled WGS sequence"/>
</dbReference>
<dbReference type="PROSITE" id="PS50932">
    <property type="entry name" value="HTH_LACI_2"/>
    <property type="match status" value="1"/>
</dbReference>
<dbReference type="OrthoDB" id="4268837at2"/>
<keyword evidence="2" id="KW-0238">DNA-binding</keyword>
<dbReference type="InterPro" id="IPR028082">
    <property type="entry name" value="Peripla_BP_I"/>
</dbReference>
<keyword evidence="1" id="KW-0805">Transcription regulation</keyword>
<evidence type="ECO:0000259" key="4">
    <source>
        <dbReference type="PROSITE" id="PS50932"/>
    </source>
</evidence>
<evidence type="ECO:0000256" key="3">
    <source>
        <dbReference type="ARBA" id="ARBA00023163"/>
    </source>
</evidence>
<dbReference type="SMART" id="SM00354">
    <property type="entry name" value="HTH_LACI"/>
    <property type="match status" value="1"/>
</dbReference>
<evidence type="ECO:0000313" key="5">
    <source>
        <dbReference type="EMBL" id="SJN42062.1"/>
    </source>
</evidence>
<feature type="domain" description="HTH lacI-type" evidence="4">
    <location>
        <begin position="8"/>
        <end position="62"/>
    </location>
</feature>
<evidence type="ECO:0000256" key="1">
    <source>
        <dbReference type="ARBA" id="ARBA00023015"/>
    </source>
</evidence>
<dbReference type="GO" id="GO:0003700">
    <property type="term" value="F:DNA-binding transcription factor activity"/>
    <property type="evidence" value="ECO:0007669"/>
    <property type="project" value="TreeGrafter"/>
</dbReference>
<keyword evidence="6" id="KW-1185">Reference proteome</keyword>
<gene>
    <name evidence="5" type="ORF">FM114_13285</name>
</gene>
<evidence type="ECO:0000256" key="2">
    <source>
        <dbReference type="ARBA" id="ARBA00023125"/>
    </source>
</evidence>
<dbReference type="Pfam" id="PF13377">
    <property type="entry name" value="Peripla_BP_3"/>
    <property type="match status" value="1"/>
</dbReference>
<keyword evidence="3" id="KW-0804">Transcription</keyword>
<evidence type="ECO:0000313" key="6">
    <source>
        <dbReference type="Proteomes" id="UP000188342"/>
    </source>
</evidence>
<name>A0A1R4KD05_9ACTN</name>
<dbReference type="InterPro" id="IPR010982">
    <property type="entry name" value="Lambda_DNA-bd_dom_sf"/>
</dbReference>
<dbReference type="Gene3D" id="1.10.260.40">
    <property type="entry name" value="lambda repressor-like DNA-binding domains"/>
    <property type="match status" value="1"/>
</dbReference>
<dbReference type="AlphaFoldDB" id="A0A1R4KD05"/>
<dbReference type="RefSeq" id="WP_094765606.1">
    <property type="nucleotide sequence ID" value="NZ_FUKQ01000047.1"/>
</dbReference>
<dbReference type="SUPFAM" id="SSF53822">
    <property type="entry name" value="Periplasmic binding protein-like I"/>
    <property type="match status" value="1"/>
</dbReference>
<dbReference type="PRINTS" id="PR00036">
    <property type="entry name" value="HTHLACI"/>
</dbReference>
<dbReference type="EMBL" id="FUKQ01000047">
    <property type="protein sequence ID" value="SJN42062.1"/>
    <property type="molecule type" value="Genomic_DNA"/>
</dbReference>
<dbReference type="Gene3D" id="3.40.50.2300">
    <property type="match status" value="2"/>
</dbReference>
<dbReference type="PANTHER" id="PTHR30146">
    <property type="entry name" value="LACI-RELATED TRANSCRIPTIONAL REPRESSOR"/>
    <property type="match status" value="1"/>
</dbReference>
<dbReference type="Pfam" id="PF00356">
    <property type="entry name" value="LacI"/>
    <property type="match status" value="1"/>
</dbReference>
<dbReference type="PANTHER" id="PTHR30146:SF109">
    <property type="entry name" value="HTH-TYPE TRANSCRIPTIONAL REGULATOR GALS"/>
    <property type="match status" value="1"/>
</dbReference>
<protein>
    <submittedName>
        <fullName evidence="5">HTH-type transcriptional regulator celR</fullName>
    </submittedName>
</protein>
<dbReference type="STRING" id="1255658.FM114_13285"/>
<organism evidence="5 6">
    <name type="scientific">Luteococcus japonicus LSP_Lj1</name>
    <dbReference type="NCBI Taxonomy" id="1255658"/>
    <lineage>
        <taxon>Bacteria</taxon>
        <taxon>Bacillati</taxon>
        <taxon>Actinomycetota</taxon>
        <taxon>Actinomycetes</taxon>
        <taxon>Propionibacteriales</taxon>
        <taxon>Propionibacteriaceae</taxon>
        <taxon>Luteococcus</taxon>
    </lineage>
</organism>
<dbReference type="InterPro" id="IPR046335">
    <property type="entry name" value="LacI/GalR-like_sensor"/>
</dbReference>